<feature type="compositionally biased region" description="Acidic residues" evidence="1">
    <location>
        <begin position="229"/>
        <end position="244"/>
    </location>
</feature>
<evidence type="ECO:0000313" key="3">
    <source>
        <dbReference type="EMBL" id="KAL1397810.1"/>
    </source>
</evidence>
<feature type="compositionally biased region" description="Pro residues" evidence="1">
    <location>
        <begin position="104"/>
        <end position="117"/>
    </location>
</feature>
<gene>
    <name evidence="3" type="ORF">pipiens_009464</name>
</gene>
<evidence type="ECO:0000256" key="1">
    <source>
        <dbReference type="SAM" id="MobiDB-lite"/>
    </source>
</evidence>
<dbReference type="Gene3D" id="6.10.280.150">
    <property type="match status" value="1"/>
</dbReference>
<feature type="region of interest" description="Disordered" evidence="1">
    <location>
        <begin position="221"/>
        <end position="244"/>
    </location>
</feature>
<evidence type="ECO:0000259" key="2">
    <source>
        <dbReference type="PROSITE" id="PS51082"/>
    </source>
</evidence>
<keyword evidence="4" id="KW-1185">Reference proteome</keyword>
<dbReference type="AlphaFoldDB" id="A0ABD1DDQ2"/>
<name>A0ABD1DDQ2_CULPP</name>
<feature type="region of interest" description="Disordered" evidence="1">
    <location>
        <begin position="136"/>
        <end position="208"/>
    </location>
</feature>
<dbReference type="SMART" id="SM00246">
    <property type="entry name" value="WH2"/>
    <property type="match status" value="2"/>
</dbReference>
<feature type="domain" description="WH2" evidence="2">
    <location>
        <begin position="129"/>
        <end position="146"/>
    </location>
</feature>
<dbReference type="InterPro" id="IPR003124">
    <property type="entry name" value="WH2_dom"/>
</dbReference>
<comment type="caution">
    <text evidence="3">The sequence shown here is derived from an EMBL/GenBank/DDBJ whole genome shotgun (WGS) entry which is preliminary data.</text>
</comment>
<organism evidence="3 4">
    <name type="scientific">Culex pipiens pipiens</name>
    <name type="common">Northern house mosquito</name>
    <dbReference type="NCBI Taxonomy" id="38569"/>
    <lineage>
        <taxon>Eukaryota</taxon>
        <taxon>Metazoa</taxon>
        <taxon>Ecdysozoa</taxon>
        <taxon>Arthropoda</taxon>
        <taxon>Hexapoda</taxon>
        <taxon>Insecta</taxon>
        <taxon>Pterygota</taxon>
        <taxon>Neoptera</taxon>
        <taxon>Endopterygota</taxon>
        <taxon>Diptera</taxon>
        <taxon>Nematocera</taxon>
        <taxon>Culicoidea</taxon>
        <taxon>Culicidae</taxon>
        <taxon>Culicinae</taxon>
        <taxon>Culicini</taxon>
        <taxon>Culex</taxon>
        <taxon>Culex</taxon>
    </lineage>
</organism>
<feature type="compositionally biased region" description="Pro residues" evidence="1">
    <location>
        <begin position="65"/>
        <end position="82"/>
    </location>
</feature>
<proteinExistence type="predicted"/>
<dbReference type="Pfam" id="PF02205">
    <property type="entry name" value="WH2"/>
    <property type="match status" value="2"/>
</dbReference>
<evidence type="ECO:0000313" key="4">
    <source>
        <dbReference type="Proteomes" id="UP001562425"/>
    </source>
</evidence>
<feature type="domain" description="WH2" evidence="2">
    <location>
        <begin position="164"/>
        <end position="182"/>
    </location>
</feature>
<accession>A0ABD1DDQ2</accession>
<sequence>MKDRETREFIYDFIQNHKVLDTMKSEQSGNNRKQRPPPVPIRNHHEQQQTQQSPQQPNGNVQQRNPPPPPPNRTLPPLPATTPPKVNQAPSRPPPIQQQHKESPAPPAPAAPIPGPAQAPAIPVVVDDNRSALLDSIRKGTTLKPVDQSALSTGSGSGGGGSDLRGDLMSQIRSGGVVLRPVQDREQNAGPGTDRSSGSAGSGDCGTDALADALRRALAERGRVIRSSDEDDSDSNSANDDWDD</sequence>
<protein>
    <recommendedName>
        <fullName evidence="2">WH2 domain-containing protein</fullName>
    </recommendedName>
</protein>
<dbReference type="Proteomes" id="UP001562425">
    <property type="component" value="Unassembled WGS sequence"/>
</dbReference>
<feature type="compositionally biased region" description="Low complexity" evidence="1">
    <location>
        <begin position="48"/>
        <end position="64"/>
    </location>
</feature>
<dbReference type="PROSITE" id="PS51082">
    <property type="entry name" value="WH2"/>
    <property type="match status" value="2"/>
</dbReference>
<reference evidence="3 4" key="1">
    <citation type="submission" date="2024-05" db="EMBL/GenBank/DDBJ databases">
        <title>Culex pipiens pipiens assembly and annotation.</title>
        <authorList>
            <person name="Alout H."/>
            <person name="Durand T."/>
        </authorList>
    </citation>
    <scope>NUCLEOTIDE SEQUENCE [LARGE SCALE GENOMIC DNA]</scope>
    <source>
        <strain evidence="3">HA-2024</strain>
        <tissue evidence="3">Whole body</tissue>
    </source>
</reference>
<feature type="region of interest" description="Disordered" evidence="1">
    <location>
        <begin position="16"/>
        <end position="124"/>
    </location>
</feature>
<dbReference type="EMBL" id="JBEHCU010006136">
    <property type="protein sequence ID" value="KAL1397810.1"/>
    <property type="molecule type" value="Genomic_DNA"/>
</dbReference>